<protein>
    <submittedName>
        <fullName evidence="1">6455_t:CDS:1</fullName>
    </submittedName>
</protein>
<proteinExistence type="predicted"/>
<keyword evidence="2" id="KW-1185">Reference proteome</keyword>
<dbReference type="OrthoDB" id="3691720at2759"/>
<comment type="caution">
    <text evidence="1">The sequence shown here is derived from an EMBL/GenBank/DDBJ whole genome shotgun (WGS) entry which is preliminary data.</text>
</comment>
<reference evidence="1" key="1">
    <citation type="submission" date="2021-06" db="EMBL/GenBank/DDBJ databases">
        <authorList>
            <person name="Kallberg Y."/>
            <person name="Tangrot J."/>
            <person name="Rosling A."/>
        </authorList>
    </citation>
    <scope>NUCLEOTIDE SEQUENCE</scope>
    <source>
        <strain evidence="1">IN212</strain>
    </source>
</reference>
<dbReference type="Proteomes" id="UP000789396">
    <property type="component" value="Unassembled WGS sequence"/>
</dbReference>
<evidence type="ECO:0000313" key="1">
    <source>
        <dbReference type="EMBL" id="CAG8573384.1"/>
    </source>
</evidence>
<accession>A0A9N9BMR6</accession>
<gene>
    <name evidence="1" type="ORF">RFULGI_LOCUS5552</name>
</gene>
<dbReference type="PANTHER" id="PTHR10492:SF57">
    <property type="entry name" value="ATP-DEPENDENT DNA HELICASE"/>
    <property type="match status" value="1"/>
</dbReference>
<sequence length="223" mass="25614">MRLHVHLPGQHTVYYRDDETLVEILERENTSETTLTAWFKANARFPAARELTYEAESNPSYTFTESDIHNIALTRLEAILIRNGFHLTDFPNMPLPLQLFNNHIQQNYLLAKELQYDRDFLKVRAQDTYSRLNSEQRSIFDAVITAVENQSNCIKLPSDICLPSQSINALINSVYPNISFHASDPNYLMERGILAPKNTDVQVINSTIMNIYPGDDNEYLSAD</sequence>
<feature type="non-terminal residue" evidence="1">
    <location>
        <position position="223"/>
    </location>
</feature>
<organism evidence="1 2">
    <name type="scientific">Racocetra fulgida</name>
    <dbReference type="NCBI Taxonomy" id="60492"/>
    <lineage>
        <taxon>Eukaryota</taxon>
        <taxon>Fungi</taxon>
        <taxon>Fungi incertae sedis</taxon>
        <taxon>Mucoromycota</taxon>
        <taxon>Glomeromycotina</taxon>
        <taxon>Glomeromycetes</taxon>
        <taxon>Diversisporales</taxon>
        <taxon>Gigasporaceae</taxon>
        <taxon>Racocetra</taxon>
    </lineage>
</organism>
<dbReference type="EMBL" id="CAJVPZ010006402">
    <property type="protein sequence ID" value="CAG8573384.1"/>
    <property type="molecule type" value="Genomic_DNA"/>
</dbReference>
<dbReference type="PANTHER" id="PTHR10492">
    <property type="match status" value="1"/>
</dbReference>
<evidence type="ECO:0000313" key="2">
    <source>
        <dbReference type="Proteomes" id="UP000789396"/>
    </source>
</evidence>
<name>A0A9N9BMR6_9GLOM</name>
<dbReference type="AlphaFoldDB" id="A0A9N9BMR6"/>